<dbReference type="PROSITE" id="PS50082">
    <property type="entry name" value="WD_REPEATS_2"/>
    <property type="match status" value="2"/>
</dbReference>
<proteinExistence type="inferred from homology"/>
<dbReference type="Gene3D" id="2.130.10.10">
    <property type="entry name" value="YVTN repeat-like/Quinoprotein amine dehydrogenase"/>
    <property type="match status" value="1"/>
</dbReference>
<dbReference type="OrthoDB" id="24966at2759"/>
<dbReference type="GeneID" id="14886735"/>
<evidence type="ECO:0000256" key="4">
    <source>
        <dbReference type="ARBA" id="ARBA00040390"/>
    </source>
</evidence>
<protein>
    <recommendedName>
        <fullName evidence="4">Serine-threonine kinase receptor-associated protein</fullName>
    </recommendedName>
</protein>
<evidence type="ECO:0000313" key="7">
    <source>
        <dbReference type="Proteomes" id="UP000014680"/>
    </source>
</evidence>
<comment type="similarity">
    <text evidence="3">Belongs to the WD repeat STRAP family.</text>
</comment>
<keyword evidence="2" id="KW-0677">Repeat</keyword>
<evidence type="ECO:0000256" key="2">
    <source>
        <dbReference type="ARBA" id="ARBA00022737"/>
    </source>
</evidence>
<evidence type="ECO:0000256" key="3">
    <source>
        <dbReference type="ARBA" id="ARBA00038394"/>
    </source>
</evidence>
<dbReference type="PROSITE" id="PS50294">
    <property type="entry name" value="WD_REPEATS_REGION"/>
    <property type="match status" value="1"/>
</dbReference>
<feature type="repeat" description="WD" evidence="5">
    <location>
        <begin position="13"/>
        <end position="47"/>
    </location>
</feature>
<keyword evidence="6" id="KW-0396">Initiation factor</keyword>
<evidence type="ECO:0000256" key="5">
    <source>
        <dbReference type="PROSITE-ProRule" id="PRU00221"/>
    </source>
</evidence>
<dbReference type="InterPro" id="IPR015943">
    <property type="entry name" value="WD40/YVTN_repeat-like_dom_sf"/>
</dbReference>
<evidence type="ECO:0000313" key="6">
    <source>
        <dbReference type="EMBL" id="ELP87751.1"/>
    </source>
</evidence>
<gene>
    <name evidence="6" type="ORF">EIN_411040</name>
</gene>
<evidence type="ECO:0000256" key="1">
    <source>
        <dbReference type="ARBA" id="ARBA00022574"/>
    </source>
</evidence>
<dbReference type="EMBL" id="KB206788">
    <property type="protein sequence ID" value="ELP87751.1"/>
    <property type="molecule type" value="Genomic_DNA"/>
</dbReference>
<dbReference type="Pfam" id="PF00400">
    <property type="entry name" value="WD40"/>
    <property type="match status" value="2"/>
</dbReference>
<keyword evidence="7" id="KW-1185">Reference proteome</keyword>
<dbReference type="KEGG" id="eiv:EIN_411040"/>
<organism evidence="6 7">
    <name type="scientific">Entamoeba invadens IP1</name>
    <dbReference type="NCBI Taxonomy" id="370355"/>
    <lineage>
        <taxon>Eukaryota</taxon>
        <taxon>Amoebozoa</taxon>
        <taxon>Evosea</taxon>
        <taxon>Archamoebae</taxon>
        <taxon>Mastigamoebida</taxon>
        <taxon>Entamoebidae</taxon>
        <taxon>Entamoeba</taxon>
    </lineage>
</organism>
<keyword evidence="1 5" id="KW-0853">WD repeat</keyword>
<dbReference type="PANTHER" id="PTHR19877">
    <property type="entry name" value="EUKARYOTIC TRANSLATION INITIATION FACTOR 3 SUBUNIT I"/>
    <property type="match status" value="1"/>
</dbReference>
<dbReference type="GO" id="GO:0003723">
    <property type="term" value="F:RNA binding"/>
    <property type="evidence" value="ECO:0007669"/>
    <property type="project" value="TreeGrafter"/>
</dbReference>
<dbReference type="GO" id="GO:0003743">
    <property type="term" value="F:translation initiation factor activity"/>
    <property type="evidence" value="ECO:0007669"/>
    <property type="project" value="UniProtKB-KW"/>
</dbReference>
<accession>A0A0A1U4G0</accession>
<dbReference type="InterPro" id="IPR036322">
    <property type="entry name" value="WD40_repeat_dom_sf"/>
</dbReference>
<dbReference type="RefSeq" id="XP_004254522.1">
    <property type="nucleotide sequence ID" value="XM_004254474.1"/>
</dbReference>
<dbReference type="VEuPathDB" id="AmoebaDB:EIN_411040"/>
<name>A0A0A1U4G0_ENTIV</name>
<dbReference type="SMART" id="SM00320">
    <property type="entry name" value="WD40"/>
    <property type="match status" value="5"/>
</dbReference>
<dbReference type="GO" id="GO:0002183">
    <property type="term" value="P:cytoplasmic translational initiation"/>
    <property type="evidence" value="ECO:0007669"/>
    <property type="project" value="TreeGrafter"/>
</dbReference>
<sequence length="781" mass="88382">MSQRGVTITSTVLKGHEGPITKLELTREGDYFVSCSNDKTAMLWKVDPLTSMGVYTCDGAVSDCTISADGMRLYLASRDGSVFCFELETGKKLLTKLMAKGNYSPVRVVELSPNNEKLMVVTASFKSFVSSVYVVDPQIESPTAVYSQERPPLTKAKWITNDTIIVGDELGHLVVKDTRTNGQGVRFESHKNEITDIESDSYDILLGTTGKDGKSFVHDIRKPEDVISVFESGYPLQSIGFAPFTDYYAVGGGQDKAMMTMTQRDMSMLMTTFVNAIDGQEIVRLPGHFGTINTIVFAQDGKSVFTGSDDGCIRVSPLSNDVKSGLMGKKITSTLFKFVYNYDDDFTVESTEQGLNEQYKFTNGSSQFFLQARNLEKTVTIEKGVLAELQTMGLVGPNDTVSSSCKIKTVGKLQTRVFFFTKQNETAKIAMALFEKNGVFFQMLSTASAEQEDVETLLEGFDLSEVKQSHRVEKSGCKTNLLEIEDFSVMIPDFFKEECGIYTGRFRVYDDEEDTRINVSFGVDDVKSEKAFKSRFEQMWGVVDATVVELNIKNKKWKVMTFTTKENVYDVKYHFFAYLEQTHKYYSVWMGFEKQRSNLMCLLSLILSTFNVKDQKRNRCTDVVVFYHFNPMYSLLCPTKCSDIHSAEEHGLISDILPSMFVDTNTNFRFFCSVMPLEGVSQDTAKEIIKMEVEQMKAEKKTVLISSTSEKFNGFESWCQICTTTIKDIQVMCLVRYVYFRNPDVYVRFSYSAPPEYFTEYFVKYNVVDLMQSIDLSLLNC</sequence>
<dbReference type="AlphaFoldDB" id="A0A0A1U4G0"/>
<dbReference type="Proteomes" id="UP000014680">
    <property type="component" value="Unassembled WGS sequence"/>
</dbReference>
<dbReference type="PANTHER" id="PTHR19877:SF1">
    <property type="entry name" value="EUKARYOTIC TRANSLATION INITIATION FACTOR 3 SUBUNIT I"/>
    <property type="match status" value="1"/>
</dbReference>
<dbReference type="SUPFAM" id="SSF50978">
    <property type="entry name" value="WD40 repeat-like"/>
    <property type="match status" value="1"/>
</dbReference>
<dbReference type="GO" id="GO:0071541">
    <property type="term" value="C:eukaryotic translation initiation factor 3 complex, eIF3m"/>
    <property type="evidence" value="ECO:0007669"/>
    <property type="project" value="TreeGrafter"/>
</dbReference>
<keyword evidence="6" id="KW-0648">Protein biosynthesis</keyword>
<reference evidence="6 7" key="1">
    <citation type="submission" date="2012-10" db="EMBL/GenBank/DDBJ databases">
        <authorList>
            <person name="Zafar N."/>
            <person name="Inman J."/>
            <person name="Hall N."/>
            <person name="Lorenzi H."/>
            <person name="Caler E."/>
        </authorList>
    </citation>
    <scope>NUCLEOTIDE SEQUENCE [LARGE SCALE GENOMIC DNA]</scope>
    <source>
        <strain evidence="6 7">IP1</strain>
    </source>
</reference>
<feature type="repeat" description="WD" evidence="5">
    <location>
        <begin position="285"/>
        <end position="315"/>
    </location>
</feature>
<dbReference type="InterPro" id="IPR001680">
    <property type="entry name" value="WD40_rpt"/>
</dbReference>